<evidence type="ECO:0000313" key="3">
    <source>
        <dbReference type="Proteomes" id="UP000031546"/>
    </source>
</evidence>
<dbReference type="Gene3D" id="1.10.246.150">
    <property type="match status" value="1"/>
</dbReference>
<evidence type="ECO:0000313" key="2">
    <source>
        <dbReference type="EMBL" id="MDB0581235.1"/>
    </source>
</evidence>
<dbReference type="GeneID" id="77845989"/>
<name>A0A0C2HE73_9STAP</name>
<dbReference type="RefSeq" id="WP_040106580.1">
    <property type="nucleotide sequence ID" value="NZ_JABEVU030000001.1"/>
</dbReference>
<keyword evidence="4" id="KW-1185">Reference proteome</keyword>
<dbReference type="Pfam" id="PF05135">
    <property type="entry name" value="Phage_connect_1"/>
    <property type="match status" value="1"/>
</dbReference>
<reference evidence="2 4" key="4">
    <citation type="submission" date="2022-12" db="EMBL/GenBank/DDBJ databases">
        <title>Genome analysis and biological profiling of marine Salinicoccus roseus MOSEL-ME25.</title>
        <authorList>
            <person name="Mirza F.T."/>
            <person name="Xie Y."/>
            <person name="Shinwari Z.K."/>
        </authorList>
    </citation>
    <scope>NUCLEOTIDE SEQUENCE [LARGE SCALE GENOMIC DNA]</scope>
    <source>
        <strain evidence="2 4">MOSEL-ME25</strain>
    </source>
</reference>
<protein>
    <submittedName>
        <fullName evidence="2">Phage head-tail connector protein</fullName>
    </submittedName>
</protein>
<dbReference type="STRING" id="45670.SN16_10525"/>
<dbReference type="EMBL" id="JABEVU030000001">
    <property type="protein sequence ID" value="MDB0581235.1"/>
    <property type="molecule type" value="Genomic_DNA"/>
</dbReference>
<gene>
    <name evidence="2" type="ORF">F7P68_0011950</name>
    <name evidence="1" type="ORF">SN16_10525</name>
</gene>
<dbReference type="EMBL" id="JXII01000009">
    <property type="protein sequence ID" value="KIH69939.1"/>
    <property type="molecule type" value="Genomic_DNA"/>
</dbReference>
<dbReference type="Proteomes" id="UP000031546">
    <property type="component" value="Unassembled WGS sequence"/>
</dbReference>
<dbReference type="AlphaFoldDB" id="A0A0C2HE73"/>
<reference evidence="2" key="3">
    <citation type="submission" date="2020-04" db="EMBL/GenBank/DDBJ databases">
        <authorList>
            <person name="Tanveer F."/>
            <person name="Xie Y."/>
            <person name="Shinwari Z.K."/>
        </authorList>
    </citation>
    <scope>NUCLEOTIDE SEQUENCE</scope>
    <source>
        <strain evidence="2">MOSEL-ME25</strain>
    </source>
</reference>
<accession>A0A0C2HE73</accession>
<dbReference type="InterPro" id="IPR053746">
    <property type="entry name" value="Viral_HT_Connector_Assembly"/>
</dbReference>
<reference evidence="4" key="2">
    <citation type="submission" date="2020-04" db="EMBL/GenBank/DDBJ databases">
        <title>Genome analysis and biological profiling of marine Cellulosimicrobium funkei MOSEL-ME6.</title>
        <authorList>
            <person name="Tanveer F."/>
            <person name="Xie Y."/>
            <person name="Shinwari Z.K."/>
        </authorList>
    </citation>
    <scope>NUCLEOTIDE SEQUENCE [LARGE SCALE GENOMIC DNA]</scope>
    <source>
        <strain evidence="4">MOSEL-ME25</strain>
    </source>
</reference>
<reference evidence="1 3" key="1">
    <citation type="submission" date="2015-01" db="EMBL/GenBank/DDBJ databases">
        <title>Genome sequences of high lactate-tolerant strain Salinicoccus roseus W12 with industrial interest.</title>
        <authorList>
            <person name="Wang H."/>
            <person name="Yu B."/>
        </authorList>
    </citation>
    <scope>NUCLEOTIDE SEQUENCE [LARGE SCALE GENOMIC DNA]</scope>
    <source>
        <strain evidence="1 3">W12</strain>
    </source>
</reference>
<evidence type="ECO:0000313" key="4">
    <source>
        <dbReference type="Proteomes" id="UP000527860"/>
    </source>
</evidence>
<sequence>MEVNKVKMLNEWDITDTSKDERIEALIPHYAQVAEEYCHRSFPEPYPAKVQEFIARMIQHHNNGVISRSMGSVSYTWDANAEAKAYKLILPFRRVNWGGSYEH</sequence>
<comment type="caution">
    <text evidence="1">The sequence shown here is derived from an EMBL/GenBank/DDBJ whole genome shotgun (WGS) entry which is preliminary data.</text>
</comment>
<dbReference type="Proteomes" id="UP000527860">
    <property type="component" value="Unassembled WGS sequence"/>
</dbReference>
<proteinExistence type="predicted"/>
<organism evidence="1 3">
    <name type="scientific">Salinicoccus roseus</name>
    <dbReference type="NCBI Taxonomy" id="45670"/>
    <lineage>
        <taxon>Bacteria</taxon>
        <taxon>Bacillati</taxon>
        <taxon>Bacillota</taxon>
        <taxon>Bacilli</taxon>
        <taxon>Bacillales</taxon>
        <taxon>Staphylococcaceae</taxon>
        <taxon>Salinicoccus</taxon>
    </lineage>
</organism>
<dbReference type="InterPro" id="IPR021146">
    <property type="entry name" value="Phage_gp6-like_head-tail"/>
</dbReference>
<evidence type="ECO:0000313" key="1">
    <source>
        <dbReference type="EMBL" id="KIH69939.1"/>
    </source>
</evidence>
<dbReference type="OrthoDB" id="2408702at2"/>